<feature type="region of interest" description="Disordered" evidence="1">
    <location>
        <begin position="303"/>
        <end position="327"/>
    </location>
</feature>
<evidence type="ECO:0000313" key="3">
    <source>
        <dbReference type="Proteomes" id="UP000607653"/>
    </source>
</evidence>
<accession>A0A822YJJ4</accession>
<gene>
    <name evidence="2" type="ORF">HUJ06_011538</name>
</gene>
<dbReference type="AlphaFoldDB" id="A0A822YJJ4"/>
<feature type="compositionally biased region" description="Low complexity" evidence="1">
    <location>
        <begin position="75"/>
        <end position="87"/>
    </location>
</feature>
<name>A0A822YJJ4_NELNU</name>
<keyword evidence="3" id="KW-1185">Reference proteome</keyword>
<evidence type="ECO:0000313" key="2">
    <source>
        <dbReference type="EMBL" id="DAD32687.1"/>
    </source>
</evidence>
<organism evidence="2 3">
    <name type="scientific">Nelumbo nucifera</name>
    <name type="common">Sacred lotus</name>
    <dbReference type="NCBI Taxonomy" id="4432"/>
    <lineage>
        <taxon>Eukaryota</taxon>
        <taxon>Viridiplantae</taxon>
        <taxon>Streptophyta</taxon>
        <taxon>Embryophyta</taxon>
        <taxon>Tracheophyta</taxon>
        <taxon>Spermatophyta</taxon>
        <taxon>Magnoliopsida</taxon>
        <taxon>Proteales</taxon>
        <taxon>Nelumbonaceae</taxon>
        <taxon>Nelumbo</taxon>
    </lineage>
</organism>
<protein>
    <submittedName>
        <fullName evidence="2">Uncharacterized protein</fullName>
    </submittedName>
</protein>
<feature type="region of interest" description="Disordered" evidence="1">
    <location>
        <begin position="257"/>
        <end position="279"/>
    </location>
</feature>
<dbReference type="Proteomes" id="UP000607653">
    <property type="component" value="Unassembled WGS sequence"/>
</dbReference>
<reference evidence="2 3" key="1">
    <citation type="journal article" date="2020" name="Mol. Biol. Evol.">
        <title>Distinct Expression and Methylation Patterns for Genes with Different Fates following a Single Whole-Genome Duplication in Flowering Plants.</title>
        <authorList>
            <person name="Shi T."/>
            <person name="Rahmani R.S."/>
            <person name="Gugger P.F."/>
            <person name="Wang M."/>
            <person name="Li H."/>
            <person name="Zhang Y."/>
            <person name="Li Z."/>
            <person name="Wang Q."/>
            <person name="Van de Peer Y."/>
            <person name="Marchal K."/>
            <person name="Chen J."/>
        </authorList>
    </citation>
    <scope>NUCLEOTIDE SEQUENCE [LARGE SCALE GENOMIC DNA]</scope>
    <source>
        <tissue evidence="2">Leaf</tissue>
    </source>
</reference>
<sequence length="327" mass="36526">MNSNKQYTTFTLPKEIYMVEDDDDNTTSQATTGEKKIPSTPIIEAEGNECEILTEKTIFDHIRRKAKNFPRLAASKTTSSTSETSVPTRKRSYDSGFQNATSVLGDKDRNKIPRQTVVLSELHPRNVEEKNYFIDIDGHGFISGGLSSFNVLKEHTLTGVNAPEIEENRPRTANEGTISADLKVNNFLTFDTPKDFEALIITVKQFCEEQPELHNATDMLEKAAPSNVLMGTWSTPDSEPRVMEEYINGTKGTAKSKQFIVSRSPSSRRRKLDPPAGVSKTNTKMVCSVMFPEKDFGLLVQGKTEFTSPPPREPPHNAPYHISTVYS</sequence>
<proteinExistence type="predicted"/>
<dbReference type="EMBL" id="DUZY01000003">
    <property type="protein sequence ID" value="DAD32687.1"/>
    <property type="molecule type" value="Genomic_DNA"/>
</dbReference>
<feature type="region of interest" description="Disordered" evidence="1">
    <location>
        <begin position="73"/>
        <end position="104"/>
    </location>
</feature>
<evidence type="ECO:0000256" key="1">
    <source>
        <dbReference type="SAM" id="MobiDB-lite"/>
    </source>
</evidence>
<comment type="caution">
    <text evidence="2">The sequence shown here is derived from an EMBL/GenBank/DDBJ whole genome shotgun (WGS) entry which is preliminary data.</text>
</comment>